<dbReference type="GO" id="GO:0009274">
    <property type="term" value="C:peptidoglycan-based cell wall"/>
    <property type="evidence" value="ECO:0007669"/>
    <property type="project" value="InterPro"/>
</dbReference>
<dbReference type="EC" id="2.4.2.-" evidence="12"/>
<keyword evidence="1" id="KW-1003">Cell membrane</keyword>
<reference evidence="12" key="1">
    <citation type="submission" date="2020-01" db="EMBL/GenBank/DDBJ databases">
        <authorList>
            <person name="Meier V. D."/>
            <person name="Meier V D."/>
        </authorList>
    </citation>
    <scope>NUCLEOTIDE SEQUENCE</scope>
    <source>
        <strain evidence="12">HLG_WM_MAG_09</strain>
    </source>
</reference>
<evidence type="ECO:0000256" key="9">
    <source>
        <dbReference type="ARBA" id="ARBA00023136"/>
    </source>
</evidence>
<dbReference type="GO" id="GO:0016763">
    <property type="term" value="F:pentosyltransferase activity"/>
    <property type="evidence" value="ECO:0007669"/>
    <property type="project" value="InterPro"/>
</dbReference>
<keyword evidence="2" id="KW-0997">Cell inner membrane</keyword>
<gene>
    <name evidence="12" type="ORF">HELGO_WM34825</name>
</gene>
<keyword evidence="4 12" id="KW-0808">Transferase</keyword>
<evidence type="ECO:0000256" key="2">
    <source>
        <dbReference type="ARBA" id="ARBA00022519"/>
    </source>
</evidence>
<evidence type="ECO:0000256" key="10">
    <source>
        <dbReference type="ARBA" id="ARBA00023316"/>
    </source>
</evidence>
<dbReference type="GO" id="GO:0016020">
    <property type="term" value="C:membrane"/>
    <property type="evidence" value="ECO:0007669"/>
    <property type="project" value="InterPro"/>
</dbReference>
<evidence type="ECO:0000256" key="4">
    <source>
        <dbReference type="ARBA" id="ARBA00022679"/>
    </source>
</evidence>
<dbReference type="AlphaFoldDB" id="A0A6S6TEB4"/>
<evidence type="ECO:0000256" key="5">
    <source>
        <dbReference type="ARBA" id="ARBA00022692"/>
    </source>
</evidence>
<keyword evidence="3 12" id="KW-0328">Glycosyltransferase</keyword>
<organism evidence="12">
    <name type="scientific">uncultured Thiotrichaceae bacterium</name>
    <dbReference type="NCBI Taxonomy" id="298394"/>
    <lineage>
        <taxon>Bacteria</taxon>
        <taxon>Pseudomonadati</taxon>
        <taxon>Pseudomonadota</taxon>
        <taxon>Gammaproteobacteria</taxon>
        <taxon>Thiotrichales</taxon>
        <taxon>Thiotrichaceae</taxon>
        <taxon>environmental samples</taxon>
    </lineage>
</organism>
<evidence type="ECO:0000256" key="7">
    <source>
        <dbReference type="ARBA" id="ARBA00022984"/>
    </source>
</evidence>
<dbReference type="NCBIfam" id="TIGR02070">
    <property type="entry name" value="mono_pep_trsgly"/>
    <property type="match status" value="1"/>
</dbReference>
<protein>
    <submittedName>
        <fullName evidence="12">Monofunctional biosynthetic peptidoglycan transglycosylase (EC)</fullName>
        <ecNumber evidence="12">2.4.2.-</ecNumber>
    </submittedName>
</protein>
<evidence type="ECO:0000256" key="1">
    <source>
        <dbReference type="ARBA" id="ARBA00022475"/>
    </source>
</evidence>
<keyword evidence="7" id="KW-0573">Peptidoglycan synthesis</keyword>
<dbReference type="SUPFAM" id="SSF53955">
    <property type="entry name" value="Lysozyme-like"/>
    <property type="match status" value="1"/>
</dbReference>
<keyword evidence="5" id="KW-0812">Transmembrane</keyword>
<dbReference type="Gene3D" id="1.10.3810.10">
    <property type="entry name" value="Biosynthetic peptidoglycan transglycosylase-like"/>
    <property type="match status" value="1"/>
</dbReference>
<dbReference type="GO" id="GO:0008360">
    <property type="term" value="P:regulation of cell shape"/>
    <property type="evidence" value="ECO:0007669"/>
    <property type="project" value="UniProtKB-KW"/>
</dbReference>
<evidence type="ECO:0000256" key="8">
    <source>
        <dbReference type="ARBA" id="ARBA00022989"/>
    </source>
</evidence>
<dbReference type="InterPro" id="IPR023346">
    <property type="entry name" value="Lysozyme-like_dom_sf"/>
</dbReference>
<feature type="domain" description="Glycosyl transferase family 51" evidence="11">
    <location>
        <begin position="15"/>
        <end position="182"/>
    </location>
</feature>
<dbReference type="GO" id="GO:0071555">
    <property type="term" value="P:cell wall organization"/>
    <property type="evidence" value="ECO:0007669"/>
    <property type="project" value="UniProtKB-KW"/>
</dbReference>
<name>A0A6S6TEB4_9GAMM</name>
<evidence type="ECO:0000256" key="3">
    <source>
        <dbReference type="ARBA" id="ARBA00022676"/>
    </source>
</evidence>
<dbReference type="PANTHER" id="PTHR30400:SF0">
    <property type="entry name" value="BIOSYNTHETIC PEPTIDOGLYCAN TRANSGLYCOSYLASE"/>
    <property type="match status" value="1"/>
</dbReference>
<dbReference type="GO" id="GO:0009252">
    <property type="term" value="P:peptidoglycan biosynthetic process"/>
    <property type="evidence" value="ECO:0007669"/>
    <property type="project" value="UniProtKB-KW"/>
</dbReference>
<evidence type="ECO:0000313" key="12">
    <source>
        <dbReference type="EMBL" id="CAA6813344.1"/>
    </source>
</evidence>
<sequence length="199" mass="22293">MFQQNVTAYFNDDVSPVRQEWVDYEAISPQLVLAVIASEDQLFPKHHGIDTASTRNAIKAAWNGHSAGGGSTITQQVAKNMFLWSGRSYVRKGLEWGLALLIELLWDKQRIIEVYLNIAQFGERDYGVGAACDNLLRKKVPAKLGRSDAALLAAVLPAPAHYRIDKPSRTVKKRQRHILKQMRQLGGVAYLTFLSEKSD</sequence>
<dbReference type="PANTHER" id="PTHR30400">
    <property type="entry name" value="MONOFUNCTIONAL BIOSYNTHETIC PEPTIDOGLYCAN TRANSGLYCOSYLASE"/>
    <property type="match status" value="1"/>
</dbReference>
<dbReference type="InterPro" id="IPR001264">
    <property type="entry name" value="Glyco_trans_51"/>
</dbReference>
<keyword evidence="10" id="KW-0961">Cell wall biogenesis/degradation</keyword>
<accession>A0A6S6TEB4</accession>
<evidence type="ECO:0000256" key="6">
    <source>
        <dbReference type="ARBA" id="ARBA00022960"/>
    </source>
</evidence>
<keyword evidence="9" id="KW-0472">Membrane</keyword>
<dbReference type="InterPro" id="IPR036950">
    <property type="entry name" value="PBP_transglycosylase"/>
</dbReference>
<keyword evidence="8" id="KW-1133">Transmembrane helix</keyword>
<dbReference type="Pfam" id="PF00912">
    <property type="entry name" value="Transgly"/>
    <property type="match status" value="1"/>
</dbReference>
<proteinExistence type="predicted"/>
<evidence type="ECO:0000259" key="11">
    <source>
        <dbReference type="Pfam" id="PF00912"/>
    </source>
</evidence>
<keyword evidence="6" id="KW-0133">Cell shape</keyword>
<dbReference type="EMBL" id="CACVAT010000205">
    <property type="protein sequence ID" value="CAA6813344.1"/>
    <property type="molecule type" value="Genomic_DNA"/>
</dbReference>
<dbReference type="InterPro" id="IPR011812">
    <property type="entry name" value="Pep_trsgly"/>
</dbReference>